<dbReference type="SMART" id="SM00345">
    <property type="entry name" value="HTH_GNTR"/>
    <property type="match status" value="1"/>
</dbReference>
<comment type="caution">
    <text evidence="5">The sequence shown here is derived from an EMBL/GenBank/DDBJ whole genome shotgun (WGS) entry which is preliminary data.</text>
</comment>
<organism evidence="5 6">
    <name type="scientific">Bombilactobacillus mellis</name>
    <dbReference type="NCBI Taxonomy" id="1218508"/>
    <lineage>
        <taxon>Bacteria</taxon>
        <taxon>Bacillati</taxon>
        <taxon>Bacillota</taxon>
        <taxon>Bacilli</taxon>
        <taxon>Lactobacillales</taxon>
        <taxon>Lactobacillaceae</taxon>
        <taxon>Bombilactobacillus</taxon>
    </lineage>
</organism>
<keyword evidence="1" id="KW-0805">Transcription regulation</keyword>
<dbReference type="EMBL" id="JXBZ01000002">
    <property type="protein sequence ID" value="KJY51122.1"/>
    <property type="molecule type" value="Genomic_DNA"/>
</dbReference>
<dbReference type="Pfam" id="PF00392">
    <property type="entry name" value="GntR"/>
    <property type="match status" value="1"/>
</dbReference>
<evidence type="ECO:0000256" key="3">
    <source>
        <dbReference type="ARBA" id="ARBA00023163"/>
    </source>
</evidence>
<keyword evidence="6" id="KW-1185">Reference proteome</keyword>
<feature type="domain" description="HTH gntR-type" evidence="4">
    <location>
        <begin position="2"/>
        <end position="70"/>
    </location>
</feature>
<dbReference type="SUPFAM" id="SSF46785">
    <property type="entry name" value="Winged helix' DNA-binding domain"/>
    <property type="match status" value="1"/>
</dbReference>
<name>A0A0F4KWZ8_9LACO</name>
<dbReference type="GO" id="GO:0000976">
    <property type="term" value="F:transcription cis-regulatory region binding"/>
    <property type="evidence" value="ECO:0007669"/>
    <property type="project" value="TreeGrafter"/>
</dbReference>
<dbReference type="OrthoDB" id="9813468at2"/>
<dbReference type="PROSITE" id="PS50949">
    <property type="entry name" value="HTH_GNTR"/>
    <property type="match status" value="1"/>
</dbReference>
<protein>
    <submittedName>
        <fullName evidence="5">Arabinose operon transcriptional regulator, GntR family</fullName>
    </submittedName>
</protein>
<dbReference type="InterPro" id="IPR046335">
    <property type="entry name" value="LacI/GalR-like_sensor"/>
</dbReference>
<keyword evidence="3" id="KW-0804">Transcription</keyword>
<dbReference type="RefSeq" id="WP_045922078.1">
    <property type="nucleotide sequence ID" value="NZ_JBHTHW010000004.1"/>
</dbReference>
<dbReference type="Proteomes" id="UP000033695">
    <property type="component" value="Unassembled WGS sequence"/>
</dbReference>
<dbReference type="PATRIC" id="fig|1218508.4.peg.172"/>
<dbReference type="InterPro" id="IPR036390">
    <property type="entry name" value="WH_DNA-bd_sf"/>
</dbReference>
<dbReference type="Gene3D" id="1.10.10.10">
    <property type="entry name" value="Winged helix-like DNA-binding domain superfamily/Winged helix DNA-binding domain"/>
    <property type="match status" value="1"/>
</dbReference>
<dbReference type="InterPro" id="IPR033532">
    <property type="entry name" value="AraR_ligand_bind_dom"/>
</dbReference>
<dbReference type="Gene3D" id="3.40.50.2300">
    <property type="match status" value="2"/>
</dbReference>
<dbReference type="GO" id="GO:0003700">
    <property type="term" value="F:DNA-binding transcription factor activity"/>
    <property type="evidence" value="ECO:0007669"/>
    <property type="project" value="InterPro"/>
</dbReference>
<evidence type="ECO:0000256" key="1">
    <source>
        <dbReference type="ARBA" id="ARBA00023015"/>
    </source>
</evidence>
<sequence length="359" mass="41013">MKNDFMIIKERIKEQITSGQLKANQKLPTEDDLISQFKISRYAVRKALGQLESENLIYRIQGSGMYIQDLNKKWNYNPESKTIGLICTHIADYIFPKLISHIDSIIAKKGYSLLVANTHNDTSRERLRLINMLDSQVAGLIVEPSESAKPNPNLDIYQIISHDKVPLIFINAIYPKLHFPVITNTDKQSEKELVKYLFKLGHQKIIGIFQTDDLQGINRMQGFIEAYQESSITLSNSFLIMYSSHDNFKTISDKLDLYLNNNQPPTAITCYNDQLAILVVDKLKKMKYCIPQDISVCGFDDYDGTSYLTPTLTTMKYDTYSIGKEAGQGILKLIHGKEFHSITHQPQIKIRDSTAQPHN</sequence>
<dbReference type="PANTHER" id="PTHR30146">
    <property type="entry name" value="LACI-RELATED TRANSCRIPTIONAL REPRESSOR"/>
    <property type="match status" value="1"/>
</dbReference>
<proteinExistence type="predicted"/>
<dbReference type="PRINTS" id="PR00035">
    <property type="entry name" value="HTHGNTR"/>
</dbReference>
<dbReference type="PANTHER" id="PTHR30146:SF150">
    <property type="entry name" value="ARABINOSE METABOLISM TRANSCRIPTIONAL REPRESSOR"/>
    <property type="match status" value="1"/>
</dbReference>
<keyword evidence="2" id="KW-0238">DNA-binding</keyword>
<evidence type="ECO:0000256" key="2">
    <source>
        <dbReference type="ARBA" id="ARBA00023125"/>
    </source>
</evidence>
<dbReference type="Pfam" id="PF13377">
    <property type="entry name" value="Peripla_BP_3"/>
    <property type="match status" value="1"/>
</dbReference>
<evidence type="ECO:0000313" key="6">
    <source>
        <dbReference type="Proteomes" id="UP000033695"/>
    </source>
</evidence>
<dbReference type="CDD" id="cd01541">
    <property type="entry name" value="PBP1_AraR"/>
    <property type="match status" value="1"/>
</dbReference>
<accession>A0A0F4KWZ8</accession>
<dbReference type="InterPro" id="IPR036388">
    <property type="entry name" value="WH-like_DNA-bd_sf"/>
</dbReference>
<evidence type="ECO:0000259" key="4">
    <source>
        <dbReference type="PROSITE" id="PS50949"/>
    </source>
</evidence>
<evidence type="ECO:0000313" key="5">
    <source>
        <dbReference type="EMBL" id="KJY51122.1"/>
    </source>
</evidence>
<dbReference type="InterPro" id="IPR000524">
    <property type="entry name" value="Tscrpt_reg_HTH_GntR"/>
</dbReference>
<dbReference type="InterPro" id="IPR028082">
    <property type="entry name" value="Peripla_BP_I"/>
</dbReference>
<dbReference type="AlphaFoldDB" id="A0A0F4KWZ8"/>
<gene>
    <name evidence="5" type="primary">araR</name>
    <name evidence="5" type="ORF">JG29_01660</name>
</gene>
<reference evidence="5 6" key="1">
    <citation type="submission" date="2014-12" db="EMBL/GenBank/DDBJ databases">
        <title>Comparative genomics of the lactic acid bacteria isolated from the honey bee gut.</title>
        <authorList>
            <person name="Ellegaard K.M."/>
            <person name="Tamarit D."/>
            <person name="Javelind E."/>
            <person name="Olofsson T."/>
            <person name="Andersson S.G."/>
            <person name="Vasquez A."/>
        </authorList>
    </citation>
    <scope>NUCLEOTIDE SEQUENCE [LARGE SCALE GENOMIC DNA]</scope>
    <source>
        <strain evidence="5 6">Hon2</strain>
    </source>
</reference>
<dbReference type="CDD" id="cd07377">
    <property type="entry name" value="WHTH_GntR"/>
    <property type="match status" value="1"/>
</dbReference>
<dbReference type="SUPFAM" id="SSF53822">
    <property type="entry name" value="Periplasmic binding protein-like I"/>
    <property type="match status" value="1"/>
</dbReference>
<dbReference type="STRING" id="1218508.JG29_01660"/>
<dbReference type="HOGENOM" id="CLU_037628_15_0_9"/>